<dbReference type="GO" id="GO:0003676">
    <property type="term" value="F:nucleic acid binding"/>
    <property type="evidence" value="ECO:0007669"/>
    <property type="project" value="InterPro"/>
</dbReference>
<dbReference type="CDD" id="cd00085">
    <property type="entry name" value="HNHc"/>
    <property type="match status" value="1"/>
</dbReference>
<accession>A0A9N8H3F9</accession>
<dbReference type="EMBL" id="CAICTM010000058">
    <property type="protein sequence ID" value="CAB9499376.1"/>
    <property type="molecule type" value="Genomic_DNA"/>
</dbReference>
<name>A0A9N8H3F9_9STRA</name>
<feature type="compositionally biased region" description="Polar residues" evidence="5">
    <location>
        <begin position="602"/>
        <end position="618"/>
    </location>
</feature>
<dbReference type="Pfam" id="PF00271">
    <property type="entry name" value="Helicase_C"/>
    <property type="match status" value="1"/>
</dbReference>
<feature type="region of interest" description="Disordered" evidence="5">
    <location>
        <begin position="1"/>
        <end position="27"/>
    </location>
</feature>
<dbReference type="OrthoDB" id="2801544at2759"/>
<dbReference type="PANTHER" id="PTHR45766">
    <property type="entry name" value="DNA ANNEALING HELICASE AND ENDONUCLEASE ZRANB3 FAMILY MEMBER"/>
    <property type="match status" value="1"/>
</dbReference>
<comment type="caution">
    <text evidence="8">The sequence shown here is derived from an EMBL/GenBank/DDBJ whole genome shotgun (WGS) entry which is preliminary data.</text>
</comment>
<dbReference type="InterPro" id="IPR014001">
    <property type="entry name" value="Helicase_ATP-bd"/>
</dbReference>
<evidence type="ECO:0000259" key="6">
    <source>
        <dbReference type="PROSITE" id="PS51192"/>
    </source>
</evidence>
<dbReference type="Gene3D" id="3.40.50.10810">
    <property type="entry name" value="Tandem AAA-ATPase domain"/>
    <property type="match status" value="1"/>
</dbReference>
<dbReference type="CDD" id="cd18793">
    <property type="entry name" value="SF2_C_SNF"/>
    <property type="match status" value="1"/>
</dbReference>
<reference evidence="8" key="1">
    <citation type="submission" date="2020-06" db="EMBL/GenBank/DDBJ databases">
        <authorList>
            <consortium name="Plant Systems Biology data submission"/>
        </authorList>
    </citation>
    <scope>NUCLEOTIDE SEQUENCE</scope>
    <source>
        <strain evidence="8">D6</strain>
    </source>
</reference>
<dbReference type="InterPro" id="IPR049730">
    <property type="entry name" value="SNF2/RAD54-like_C"/>
</dbReference>
<evidence type="ECO:0000256" key="5">
    <source>
        <dbReference type="SAM" id="MobiDB-lite"/>
    </source>
</evidence>
<dbReference type="PROSITE" id="PS51192">
    <property type="entry name" value="HELICASE_ATP_BIND_1"/>
    <property type="match status" value="1"/>
</dbReference>
<feature type="compositionally biased region" description="Polar residues" evidence="5">
    <location>
        <begin position="694"/>
        <end position="703"/>
    </location>
</feature>
<feature type="region of interest" description="Disordered" evidence="5">
    <location>
        <begin position="575"/>
        <end position="626"/>
    </location>
</feature>
<protein>
    <submittedName>
        <fullName evidence="8">Annealing helicase and endonuclease ZRANB3</fullName>
    </submittedName>
</protein>
<dbReference type="Gene3D" id="3.40.50.300">
    <property type="entry name" value="P-loop containing nucleotide triphosphate hydrolases"/>
    <property type="match status" value="1"/>
</dbReference>
<dbReference type="InterPro" id="IPR000330">
    <property type="entry name" value="SNF2_N"/>
</dbReference>
<gene>
    <name evidence="8" type="ORF">SEMRO_59_G034290.1</name>
</gene>
<dbReference type="SUPFAM" id="SSF52540">
    <property type="entry name" value="P-loop containing nucleoside triphosphate hydrolases"/>
    <property type="match status" value="2"/>
</dbReference>
<dbReference type="SMART" id="SM00490">
    <property type="entry name" value="HELICc"/>
    <property type="match status" value="1"/>
</dbReference>
<feature type="region of interest" description="Disordered" evidence="5">
    <location>
        <begin position="901"/>
        <end position="924"/>
    </location>
</feature>
<organism evidence="8 9">
    <name type="scientific">Seminavis robusta</name>
    <dbReference type="NCBI Taxonomy" id="568900"/>
    <lineage>
        <taxon>Eukaryota</taxon>
        <taxon>Sar</taxon>
        <taxon>Stramenopiles</taxon>
        <taxon>Ochrophyta</taxon>
        <taxon>Bacillariophyta</taxon>
        <taxon>Bacillariophyceae</taxon>
        <taxon>Bacillariophycidae</taxon>
        <taxon>Naviculales</taxon>
        <taxon>Naviculaceae</taxon>
        <taxon>Seminavis</taxon>
    </lineage>
</organism>
<dbReference type="GO" id="GO:0043596">
    <property type="term" value="C:nuclear replication fork"/>
    <property type="evidence" value="ECO:0007669"/>
    <property type="project" value="TreeGrafter"/>
</dbReference>
<dbReference type="GO" id="GO:0004520">
    <property type="term" value="F:DNA endonuclease activity"/>
    <property type="evidence" value="ECO:0007669"/>
    <property type="project" value="TreeGrafter"/>
</dbReference>
<dbReference type="InterPro" id="IPR002711">
    <property type="entry name" value="HNH"/>
</dbReference>
<keyword evidence="1" id="KW-0547">Nucleotide-binding</keyword>
<dbReference type="Gene3D" id="1.10.30.50">
    <property type="match status" value="1"/>
</dbReference>
<evidence type="ECO:0000313" key="9">
    <source>
        <dbReference type="Proteomes" id="UP001153069"/>
    </source>
</evidence>
<dbReference type="Proteomes" id="UP001153069">
    <property type="component" value="Unassembled WGS sequence"/>
</dbReference>
<dbReference type="InterPro" id="IPR003615">
    <property type="entry name" value="HNH_nuc"/>
</dbReference>
<feature type="compositionally biased region" description="Polar residues" evidence="5">
    <location>
        <begin position="666"/>
        <end position="686"/>
    </location>
</feature>
<dbReference type="InterPro" id="IPR001650">
    <property type="entry name" value="Helicase_C-like"/>
</dbReference>
<evidence type="ECO:0000256" key="4">
    <source>
        <dbReference type="ARBA" id="ARBA00022840"/>
    </source>
</evidence>
<feature type="compositionally biased region" description="Low complexity" evidence="5">
    <location>
        <begin position="575"/>
        <end position="587"/>
    </location>
</feature>
<evidence type="ECO:0000256" key="1">
    <source>
        <dbReference type="ARBA" id="ARBA00022741"/>
    </source>
</evidence>
<feature type="compositionally biased region" description="Basic and acidic residues" evidence="5">
    <location>
        <begin position="911"/>
        <end position="924"/>
    </location>
</feature>
<feature type="region of interest" description="Disordered" evidence="5">
    <location>
        <begin position="664"/>
        <end position="730"/>
    </location>
</feature>
<keyword evidence="8" id="KW-0255">Endonuclease</keyword>
<evidence type="ECO:0000313" key="8">
    <source>
        <dbReference type="EMBL" id="CAB9499376.1"/>
    </source>
</evidence>
<dbReference type="GO" id="GO:0016787">
    <property type="term" value="F:hydrolase activity"/>
    <property type="evidence" value="ECO:0007669"/>
    <property type="project" value="UniProtKB-KW"/>
</dbReference>
<proteinExistence type="predicted"/>
<evidence type="ECO:0000259" key="7">
    <source>
        <dbReference type="PROSITE" id="PS51194"/>
    </source>
</evidence>
<keyword evidence="9" id="KW-1185">Reference proteome</keyword>
<keyword evidence="8" id="KW-0540">Nuclease</keyword>
<evidence type="ECO:0000256" key="2">
    <source>
        <dbReference type="ARBA" id="ARBA00022801"/>
    </source>
</evidence>
<dbReference type="Pfam" id="PF01844">
    <property type="entry name" value="HNH"/>
    <property type="match status" value="1"/>
</dbReference>
<dbReference type="GO" id="GO:0031297">
    <property type="term" value="P:replication fork processing"/>
    <property type="evidence" value="ECO:0007669"/>
    <property type="project" value="TreeGrafter"/>
</dbReference>
<dbReference type="Pfam" id="PF00176">
    <property type="entry name" value="SNF2-rel_dom"/>
    <property type="match status" value="1"/>
</dbReference>
<dbReference type="GO" id="GO:0008270">
    <property type="term" value="F:zinc ion binding"/>
    <property type="evidence" value="ECO:0007669"/>
    <property type="project" value="InterPro"/>
</dbReference>
<keyword evidence="4" id="KW-0067">ATP-binding</keyword>
<keyword evidence="2" id="KW-0378">Hydrolase</keyword>
<dbReference type="SMART" id="SM00487">
    <property type="entry name" value="DEXDc"/>
    <property type="match status" value="1"/>
</dbReference>
<dbReference type="InterPro" id="IPR038718">
    <property type="entry name" value="SNF2-like_sf"/>
</dbReference>
<keyword evidence="3 8" id="KW-0347">Helicase</keyword>
<sequence>MTKNPYRKGNTAVAAAPKRTASSDNNKKTLISTELQGLLSKLRPFQREAYEFATLGKVSSRLQPSSDFRHDPDLLGKGRILLADEMGLGKTITSLAIMAHYKSEWPLLILCPASLRHMWPAEIEKFLPSIPPQAVYVVNGFNDIHFEKKPNVQVVVVTFSLLQNRSAVAQLLQTFHFRCIIVDESHNLKQKTAQRSKLALPILKEAQRLVLLSGTPAMARPVELWLQLHVLSPTLFGKYTDFTNTYCGAKRIFGRWDVSGLSNAKELHAKLQQVMVRRLKCNVLHELPPKQRSVIPIHTIADKTKLKETQQLLQELKGTRLSVAQLVGDDQRTASFEAKTLFQQAYQAGGMIKAQAVADYLVDWIAGAGTQKVLVFCHHKAVMDTLELAISKSLKGVGHIRIDGSVASNERAKLVRKFQTSVQVRVALLSMTAAGVGLTLTAASNVMFAELHYTPGVLAQAEDRAHRIGQRNAVNIMYFICKDPTISVDLQLWNMLGRKVGTLEQVIEGGTGKERAALAAVEQEEQQPRQQSAQEELTTFFAETAAAEAKAPPKVATKGSILSFFQKKKASNEVSAATTNNNSVAASKPQAVRRPEKKKQLPTRSCSFDENQEASPTRSVPEKTKKDDKVEWACQACTFVNCKKAASVMACHICQTVFDHKKEASSVKSAKQSQRPKKQSTPSRNASPLALQVPMSSKPSSSPDVIVLDDDDAGAKPTATKSHKKRKDRPDVVVIDVDTKQEPAKKPKKSSIATISTAASPAEMLTFSVSKNSGRFTLHYNETNTSTFQNFAADDVLTEKTVIALEDAQTKRGKSTDPTCIAFNQLSVMEIIQRLDSSIVSSPPKQQQCARETEEFVRSYLALREVHRKAIKDSGEAFSSKNLAQSAAKLLTMKNTSALHKSSTDRYSGGAKERAGERLKDGTASKEDMDVLKGDNCAWCAGALSDASKLAKAVYCSQACAEEGRIRRGGMFASSRIREQVFALEGGVCQLCGVNAHALFLRIKSLPPSERLSVLCNAKWKLPKSRRALERLLQDPTEGSFWQADHIQAVAEGGGGCGIDNLRSLCVPCHTIETEKLRGRLKLNGGSGLSQDDGVESRAGKLKQMDIRDVFTR</sequence>
<feature type="domain" description="Helicase C-terminal" evidence="7">
    <location>
        <begin position="360"/>
        <end position="511"/>
    </location>
</feature>
<dbReference type="AlphaFoldDB" id="A0A9N8H3F9"/>
<dbReference type="InterPro" id="IPR027417">
    <property type="entry name" value="P-loop_NTPase"/>
</dbReference>
<dbReference type="GO" id="GO:0006281">
    <property type="term" value="P:DNA repair"/>
    <property type="evidence" value="ECO:0007669"/>
    <property type="project" value="TreeGrafter"/>
</dbReference>
<dbReference type="GO" id="GO:0005524">
    <property type="term" value="F:ATP binding"/>
    <property type="evidence" value="ECO:0007669"/>
    <property type="project" value="UniProtKB-KW"/>
</dbReference>
<evidence type="ECO:0000256" key="3">
    <source>
        <dbReference type="ARBA" id="ARBA00022806"/>
    </source>
</evidence>
<dbReference type="PROSITE" id="PS51194">
    <property type="entry name" value="HELICASE_CTER"/>
    <property type="match status" value="1"/>
</dbReference>
<feature type="domain" description="Helicase ATP-binding" evidence="6">
    <location>
        <begin position="71"/>
        <end position="234"/>
    </location>
</feature>
<dbReference type="GO" id="GO:0004386">
    <property type="term" value="F:helicase activity"/>
    <property type="evidence" value="ECO:0007669"/>
    <property type="project" value="UniProtKB-KW"/>
</dbReference>
<dbReference type="PANTHER" id="PTHR45766:SF3">
    <property type="entry name" value="DNA ANNEALING HELICASE AND ENDONUCLEASE ZRANB3"/>
    <property type="match status" value="1"/>
</dbReference>